<name>A0A6B2NMI9_9RHOB</name>
<organism evidence="1">
    <name type="scientific">Ruegeria sp. PrR005</name>
    <dbReference type="NCBI Taxonomy" id="2706882"/>
    <lineage>
        <taxon>Bacteria</taxon>
        <taxon>Pseudomonadati</taxon>
        <taxon>Pseudomonadota</taxon>
        <taxon>Alphaproteobacteria</taxon>
        <taxon>Rhodobacterales</taxon>
        <taxon>Roseobacteraceae</taxon>
        <taxon>Ruegeria</taxon>
    </lineage>
</organism>
<sequence>MPEHPPTNAVTFVAKPDEDALCQWIAARALEDLNEQGLFAWEHSGQPIAIRSTGTSYSRSTGTGFRNGPARIKGSRLIVLIERRLKPSQPT</sequence>
<dbReference type="RefSeq" id="WP_164128123.1">
    <property type="nucleotide sequence ID" value="NZ_JAAGOX010000006.1"/>
</dbReference>
<evidence type="ECO:0000313" key="1">
    <source>
        <dbReference type="EMBL" id="NDW44203.1"/>
    </source>
</evidence>
<dbReference type="AlphaFoldDB" id="A0A6B2NMI9"/>
<proteinExistence type="predicted"/>
<accession>A0A6B2NMI9</accession>
<comment type="caution">
    <text evidence="1">The sequence shown here is derived from an EMBL/GenBank/DDBJ whole genome shotgun (WGS) entry which is preliminary data.</text>
</comment>
<dbReference type="EMBL" id="JAAGOX010000006">
    <property type="protein sequence ID" value="NDW44203.1"/>
    <property type="molecule type" value="Genomic_DNA"/>
</dbReference>
<gene>
    <name evidence="1" type="ORF">G0P99_04480</name>
</gene>
<reference evidence="1" key="1">
    <citation type="submission" date="2020-02" db="EMBL/GenBank/DDBJ databases">
        <title>Delineation of the pyrene-degrading pathway in Roseobacter clade bacteria by genomic analysis.</title>
        <authorList>
            <person name="Zhou H."/>
            <person name="Wang H."/>
        </authorList>
    </citation>
    <scope>NUCLEOTIDE SEQUENCE</scope>
    <source>
        <strain evidence="1">PrR005</strain>
    </source>
</reference>
<protein>
    <submittedName>
        <fullName evidence="1">Uncharacterized protein</fullName>
    </submittedName>
</protein>